<gene>
    <name evidence="3" type="ORF">B1B_05728</name>
</gene>
<dbReference type="SMART" id="SM00089">
    <property type="entry name" value="PKD"/>
    <property type="match status" value="2"/>
</dbReference>
<accession>T1B4X3</accession>
<dbReference type="PROSITE" id="PS50093">
    <property type="entry name" value="PKD"/>
    <property type="match status" value="2"/>
</dbReference>
<name>T1B4X3_9ZZZZ</name>
<feature type="non-terminal residue" evidence="3">
    <location>
        <position position="208"/>
    </location>
</feature>
<feature type="domain" description="PKD" evidence="2">
    <location>
        <begin position="121"/>
        <end position="175"/>
    </location>
</feature>
<feature type="region of interest" description="Disordered" evidence="1">
    <location>
        <begin position="177"/>
        <end position="208"/>
    </location>
</feature>
<organism evidence="3">
    <name type="scientific">mine drainage metagenome</name>
    <dbReference type="NCBI Taxonomy" id="410659"/>
    <lineage>
        <taxon>unclassified sequences</taxon>
        <taxon>metagenomes</taxon>
        <taxon>ecological metagenomes</taxon>
    </lineage>
</organism>
<evidence type="ECO:0000259" key="2">
    <source>
        <dbReference type="PROSITE" id="PS50093"/>
    </source>
</evidence>
<dbReference type="InterPro" id="IPR000601">
    <property type="entry name" value="PKD_dom"/>
</dbReference>
<comment type="caution">
    <text evidence="3">The sequence shown here is derived from an EMBL/GenBank/DDBJ whole genome shotgun (WGS) entry which is preliminary data.</text>
</comment>
<dbReference type="CDD" id="cd00146">
    <property type="entry name" value="PKD"/>
    <property type="match status" value="2"/>
</dbReference>
<feature type="domain" description="PKD" evidence="2">
    <location>
        <begin position="8"/>
        <end position="95"/>
    </location>
</feature>
<dbReference type="InterPro" id="IPR022409">
    <property type="entry name" value="PKD/Chitinase_dom"/>
</dbReference>
<dbReference type="InterPro" id="IPR013783">
    <property type="entry name" value="Ig-like_fold"/>
</dbReference>
<proteinExistence type="predicted"/>
<dbReference type="AlphaFoldDB" id="T1B4X3"/>
<feature type="compositionally biased region" description="Low complexity" evidence="1">
    <location>
        <begin position="185"/>
        <end position="195"/>
    </location>
</feature>
<evidence type="ECO:0000313" key="3">
    <source>
        <dbReference type="EMBL" id="EQD68021.1"/>
    </source>
</evidence>
<protein>
    <submittedName>
        <fullName evidence="3">Thermopsin</fullName>
    </submittedName>
</protein>
<sequence>TLTASVGSFTAHLGGTLEDEVGASTAFSAAYSGGTSPYTTTWSFNGSVVMGSGSPLTYAWANPSTYVVTYIATDSLGRSVSGSVTIVVYPSASGLILNTHLTKLDVGTSDNVSLNFSGGLSPFSYTWNMGDGTITTTSHPWFVHAWASAGAFTCGVTVQDASGTRTSTSISLTIQPDPSVANATARSGSSVSGAGRDPRHARQSDGQL</sequence>
<dbReference type="EMBL" id="AUZY01003630">
    <property type="protein sequence ID" value="EQD68021.1"/>
    <property type="molecule type" value="Genomic_DNA"/>
</dbReference>
<evidence type="ECO:0000256" key="1">
    <source>
        <dbReference type="SAM" id="MobiDB-lite"/>
    </source>
</evidence>
<reference evidence="3" key="2">
    <citation type="journal article" date="2014" name="ISME J.">
        <title>Microbial stratification in low pH oxic and suboxic macroscopic growths along an acid mine drainage.</title>
        <authorList>
            <person name="Mendez-Garcia C."/>
            <person name="Mesa V."/>
            <person name="Sprenger R.R."/>
            <person name="Richter M."/>
            <person name="Diez M.S."/>
            <person name="Solano J."/>
            <person name="Bargiela R."/>
            <person name="Golyshina O.V."/>
            <person name="Manteca A."/>
            <person name="Ramos J.L."/>
            <person name="Gallego J.R."/>
            <person name="Llorente I."/>
            <person name="Martins Dos Santos V.A."/>
            <person name="Jensen O.N."/>
            <person name="Pelaez A.I."/>
            <person name="Sanchez J."/>
            <person name="Ferrer M."/>
        </authorList>
    </citation>
    <scope>NUCLEOTIDE SEQUENCE</scope>
</reference>
<dbReference type="SUPFAM" id="SSF49299">
    <property type="entry name" value="PKD domain"/>
    <property type="match status" value="2"/>
</dbReference>
<dbReference type="Pfam" id="PF18911">
    <property type="entry name" value="PKD_4"/>
    <property type="match status" value="1"/>
</dbReference>
<reference evidence="3" key="1">
    <citation type="submission" date="2013-08" db="EMBL/GenBank/DDBJ databases">
        <authorList>
            <person name="Mendez C."/>
            <person name="Richter M."/>
            <person name="Ferrer M."/>
            <person name="Sanchez J."/>
        </authorList>
    </citation>
    <scope>NUCLEOTIDE SEQUENCE</scope>
</reference>
<feature type="compositionally biased region" description="Basic and acidic residues" evidence="1">
    <location>
        <begin position="196"/>
        <end position="208"/>
    </location>
</feature>
<feature type="non-terminal residue" evidence="3">
    <location>
        <position position="1"/>
    </location>
</feature>
<dbReference type="Gene3D" id="2.60.40.10">
    <property type="entry name" value="Immunoglobulins"/>
    <property type="match status" value="2"/>
</dbReference>
<dbReference type="InterPro" id="IPR035986">
    <property type="entry name" value="PKD_dom_sf"/>
</dbReference>